<dbReference type="EMBL" id="PQFZ01000006">
    <property type="protein sequence ID" value="POR51956.1"/>
    <property type="molecule type" value="Genomic_DNA"/>
</dbReference>
<organism evidence="1 2">
    <name type="scientific">Bosea psychrotolerans</name>
    <dbReference type="NCBI Taxonomy" id="1871628"/>
    <lineage>
        <taxon>Bacteria</taxon>
        <taxon>Pseudomonadati</taxon>
        <taxon>Pseudomonadota</taxon>
        <taxon>Alphaproteobacteria</taxon>
        <taxon>Hyphomicrobiales</taxon>
        <taxon>Boseaceae</taxon>
        <taxon>Bosea</taxon>
    </lineage>
</organism>
<gene>
    <name evidence="1" type="ORF">CYD53_106240</name>
</gene>
<reference evidence="1 2" key="1">
    <citation type="submission" date="2018-01" db="EMBL/GenBank/DDBJ databases">
        <title>Genomic Encyclopedia of Type Strains, Phase III (KMG-III): the genomes of soil and plant-associated and newly described type strains.</title>
        <authorList>
            <person name="Whitman W."/>
        </authorList>
    </citation>
    <scope>NUCLEOTIDE SEQUENCE [LARGE SCALE GENOMIC DNA]</scope>
    <source>
        <strain evidence="1 2">1131</strain>
    </source>
</reference>
<keyword evidence="2" id="KW-1185">Reference proteome</keyword>
<dbReference type="Proteomes" id="UP000236919">
    <property type="component" value="Unassembled WGS sequence"/>
</dbReference>
<dbReference type="SUPFAM" id="SSF56281">
    <property type="entry name" value="Metallo-hydrolase/oxidoreductase"/>
    <property type="match status" value="1"/>
</dbReference>
<dbReference type="OrthoDB" id="7255601at2"/>
<evidence type="ECO:0000313" key="2">
    <source>
        <dbReference type="Proteomes" id="UP000236919"/>
    </source>
</evidence>
<keyword evidence="1" id="KW-0378">Hydrolase</keyword>
<name>A0A2S4MB39_9HYPH</name>
<dbReference type="InterPro" id="IPR036866">
    <property type="entry name" value="RibonucZ/Hydroxyglut_hydro"/>
</dbReference>
<sequence length="329" mass="36129">MITTGGTAARRPEPGAGFTMPASVVEIATGLYAVGGGIPAETSISWISEGLRGWVPFQCYVFLGEREALVLDSGLGLHRQCIAEGLDRLLAGRGAPRLLVSRWEPDAMVNLPWLVDRYRIREVLSLGGINPLDFFDGFDAAAVQSNARTQAAPADLVTIAPGDRLTVEDFELEVINPSLRLLLTTWFYERRSRSLFTADSFGFLPNPFSPWPWVARPQAQDVTPQVVEHALVQKFDWLCGAYCDSLIEDLQQLATKFDIERLCPTFGATIEGRAAVEQVFSSTVEALQCLSGQSRRRALADFDWATALSPQAVLRPADLRPIVIPRIAV</sequence>
<dbReference type="Gene3D" id="3.60.15.10">
    <property type="entry name" value="Ribonuclease Z/Hydroxyacylglutathione hydrolase-like"/>
    <property type="match status" value="1"/>
</dbReference>
<proteinExistence type="predicted"/>
<dbReference type="RefSeq" id="WP_103718540.1">
    <property type="nucleotide sequence ID" value="NZ_PQFZ01000006.1"/>
</dbReference>
<protein>
    <submittedName>
        <fullName evidence="1">Glyoxylase-like metal-dependent hydrolase (Beta-lactamase superfamily II)</fullName>
    </submittedName>
</protein>
<accession>A0A2S4MB39</accession>
<comment type="caution">
    <text evidence="1">The sequence shown here is derived from an EMBL/GenBank/DDBJ whole genome shotgun (WGS) entry which is preliminary data.</text>
</comment>
<dbReference type="GO" id="GO:0016787">
    <property type="term" value="F:hydrolase activity"/>
    <property type="evidence" value="ECO:0007669"/>
    <property type="project" value="UniProtKB-KW"/>
</dbReference>
<evidence type="ECO:0000313" key="1">
    <source>
        <dbReference type="EMBL" id="POR51956.1"/>
    </source>
</evidence>
<dbReference type="AlphaFoldDB" id="A0A2S4MB39"/>